<dbReference type="Pfam" id="PF14308">
    <property type="entry name" value="DnaJ-X"/>
    <property type="match status" value="1"/>
</dbReference>
<organism evidence="3 4">
    <name type="scientific">Porphyridium purpureum</name>
    <name type="common">Red alga</name>
    <name type="synonym">Porphyridium cruentum</name>
    <dbReference type="NCBI Taxonomy" id="35688"/>
    <lineage>
        <taxon>Eukaryota</taxon>
        <taxon>Rhodophyta</taxon>
        <taxon>Bangiophyceae</taxon>
        <taxon>Porphyridiales</taxon>
        <taxon>Porphyridiaceae</taxon>
        <taxon>Porphyridium</taxon>
    </lineage>
</organism>
<dbReference type="SUPFAM" id="SSF46565">
    <property type="entry name" value="Chaperone J-domain"/>
    <property type="match status" value="1"/>
</dbReference>
<reference evidence="4" key="1">
    <citation type="journal article" date="2019" name="Nat. Commun.">
        <title>Expansion of phycobilisome linker gene families in mesophilic red algae.</title>
        <authorList>
            <person name="Lee J."/>
            <person name="Kim D."/>
            <person name="Bhattacharya D."/>
            <person name="Yoon H.S."/>
        </authorList>
    </citation>
    <scope>NUCLEOTIDE SEQUENCE [LARGE SCALE GENOMIC DNA]</scope>
    <source>
        <strain evidence="4">CCMP 1328</strain>
    </source>
</reference>
<proteinExistence type="predicted"/>
<dbReference type="InterPro" id="IPR052423">
    <property type="entry name" value="EMIR"/>
</dbReference>
<dbReference type="AlphaFoldDB" id="A0A5J4YWP5"/>
<dbReference type="OMA" id="ICETPNG"/>
<dbReference type="InterPro" id="IPR018253">
    <property type="entry name" value="DnaJ_domain_CS"/>
</dbReference>
<accession>A0A5J4YWP5</accession>
<feature type="compositionally biased region" description="Basic and acidic residues" evidence="1">
    <location>
        <begin position="152"/>
        <end position="169"/>
    </location>
</feature>
<dbReference type="Proteomes" id="UP000324585">
    <property type="component" value="Unassembled WGS sequence"/>
</dbReference>
<protein>
    <submittedName>
        <fullName evidence="3">Putative J domain-containing protein</fullName>
    </submittedName>
</protein>
<dbReference type="PROSITE" id="PS00636">
    <property type="entry name" value="DNAJ_1"/>
    <property type="match status" value="1"/>
</dbReference>
<evidence type="ECO:0000256" key="1">
    <source>
        <dbReference type="SAM" id="MobiDB-lite"/>
    </source>
</evidence>
<dbReference type="SMART" id="SM00271">
    <property type="entry name" value="DnaJ"/>
    <property type="match status" value="1"/>
</dbReference>
<feature type="domain" description="J" evidence="2">
    <location>
        <begin position="27"/>
        <end position="93"/>
    </location>
</feature>
<evidence type="ECO:0000313" key="3">
    <source>
        <dbReference type="EMBL" id="KAA8495971.1"/>
    </source>
</evidence>
<sequence>MAHPEDGDTLPARKDSEAAVASVKDPFLYELLGVPVGTSNGSVLKKAYYVRARDLHPDKNLQDEAATERFQTLGEAYQILSDDESRKLYNQLGWKAYKDRTSSGETMDMSVLFTMLFGNEKFEDYCGTFNILELAKMAQEEEEQATSENGDGEGHSAEEAAKEREAKKAELEEMEKAKLEQLVQNLLNKVRLYVDGQHAEFMEKVRAEAEELIHTTFGGPILTILGSVYLQRANIFLGRQTKFGFGGSLASMKYSYNLMGSQLRTVISAYKVVQRQQNMQEYLEHQNNKEESSEAVQNDEPSEAVDAAEQREDKQPEGGEEDEAVEVDELAAKVAQKSAIDIIELLWSVTSLDILTTADQVTKRVLDEATVGEDVPNEVKDEFFALLGQKMTAAVGEASKDKGSSADGVEVRTGNAPSPTWSRLWGAIQSGWSGKPQLAEGQRPLTKGDVLRARAAALRTLGEVFMEVGVRSSASDEVLKALGMEKKEAEELESMALKMEEDERARKKAEKEREALERRKDNSAKKIAAAEGVASSES</sequence>
<dbReference type="PANTHER" id="PTHR44094">
    <property type="entry name" value="DNAJ HEAT SHOCK N-TERMINAL DOMAIN-CONTAINING PROTEIN"/>
    <property type="match status" value="1"/>
</dbReference>
<dbReference type="OrthoDB" id="10250354at2759"/>
<dbReference type="InterPro" id="IPR036869">
    <property type="entry name" value="J_dom_sf"/>
</dbReference>
<keyword evidence="4" id="KW-1185">Reference proteome</keyword>
<feature type="region of interest" description="Disordered" evidence="1">
    <location>
        <begin position="498"/>
        <end position="538"/>
    </location>
</feature>
<feature type="compositionally biased region" description="Basic and acidic residues" evidence="1">
    <location>
        <begin position="308"/>
        <end position="317"/>
    </location>
</feature>
<dbReference type="InterPro" id="IPR001623">
    <property type="entry name" value="DnaJ_domain"/>
</dbReference>
<dbReference type="CDD" id="cd06257">
    <property type="entry name" value="DnaJ"/>
    <property type="match status" value="1"/>
</dbReference>
<dbReference type="InterPro" id="IPR026894">
    <property type="entry name" value="DnaJ_X"/>
</dbReference>
<feature type="region of interest" description="Disordered" evidence="1">
    <location>
        <begin position="398"/>
        <end position="417"/>
    </location>
</feature>
<dbReference type="PANTHER" id="PTHR44094:SF8">
    <property type="entry name" value="DNAJ HEAT SHOCK N-TERMINAL DOMAIN-CONTAINING PROTEIN-RELATED"/>
    <property type="match status" value="1"/>
</dbReference>
<dbReference type="PROSITE" id="PS50076">
    <property type="entry name" value="DNAJ_2"/>
    <property type="match status" value="1"/>
</dbReference>
<comment type="caution">
    <text evidence="3">The sequence shown here is derived from an EMBL/GenBank/DDBJ whole genome shotgun (WGS) entry which is preliminary data.</text>
</comment>
<evidence type="ECO:0000259" key="2">
    <source>
        <dbReference type="PROSITE" id="PS50076"/>
    </source>
</evidence>
<gene>
    <name evidence="3" type="ORF">FVE85_2126</name>
</gene>
<dbReference type="PRINTS" id="PR00625">
    <property type="entry name" value="JDOMAIN"/>
</dbReference>
<dbReference type="EMBL" id="VRMN01000003">
    <property type="protein sequence ID" value="KAA8495971.1"/>
    <property type="molecule type" value="Genomic_DNA"/>
</dbReference>
<evidence type="ECO:0000313" key="4">
    <source>
        <dbReference type="Proteomes" id="UP000324585"/>
    </source>
</evidence>
<dbReference type="Gene3D" id="1.10.287.110">
    <property type="entry name" value="DnaJ domain"/>
    <property type="match status" value="1"/>
</dbReference>
<feature type="region of interest" description="Disordered" evidence="1">
    <location>
        <begin position="140"/>
        <end position="169"/>
    </location>
</feature>
<dbReference type="Pfam" id="PF00226">
    <property type="entry name" value="DnaJ"/>
    <property type="match status" value="1"/>
</dbReference>
<feature type="region of interest" description="Disordered" evidence="1">
    <location>
        <begin position="285"/>
        <end position="324"/>
    </location>
</feature>
<feature type="compositionally biased region" description="Basic and acidic residues" evidence="1">
    <location>
        <begin position="498"/>
        <end position="524"/>
    </location>
</feature>
<name>A0A5J4YWP5_PORPP</name>